<evidence type="ECO:0000256" key="10">
    <source>
        <dbReference type="ARBA" id="ARBA00023235"/>
    </source>
</evidence>
<evidence type="ECO:0000313" key="18">
    <source>
        <dbReference type="Proteomes" id="UP001320544"/>
    </source>
</evidence>
<dbReference type="RefSeq" id="WP_244386088.1">
    <property type="nucleotide sequence ID" value="NZ_AP025564.1"/>
</dbReference>
<keyword evidence="10" id="KW-0413">Isomerase</keyword>
<proteinExistence type="predicted"/>
<dbReference type="SUPFAM" id="SSF52980">
    <property type="entry name" value="Restriction endonuclease-like"/>
    <property type="match status" value="1"/>
</dbReference>
<dbReference type="Gene3D" id="3.90.320.10">
    <property type="match status" value="1"/>
</dbReference>
<dbReference type="SUPFAM" id="SSF52540">
    <property type="entry name" value="P-loop containing nucleoside triphosphate hydrolases"/>
    <property type="match status" value="1"/>
</dbReference>
<dbReference type="Pfam" id="PF12705">
    <property type="entry name" value="PDDEXK_1"/>
    <property type="match status" value="1"/>
</dbReference>
<keyword evidence="6" id="KW-0269">Exonuclease</keyword>
<evidence type="ECO:0000256" key="3">
    <source>
        <dbReference type="ARBA" id="ARBA00022763"/>
    </source>
</evidence>
<evidence type="ECO:0000256" key="6">
    <source>
        <dbReference type="ARBA" id="ARBA00022839"/>
    </source>
</evidence>
<organism evidence="17 18">
    <name type="scientific">Raoultibacter timonensis</name>
    <dbReference type="NCBI Taxonomy" id="1907662"/>
    <lineage>
        <taxon>Bacteria</taxon>
        <taxon>Bacillati</taxon>
        <taxon>Actinomycetota</taxon>
        <taxon>Coriobacteriia</taxon>
        <taxon>Eggerthellales</taxon>
        <taxon>Eggerthellaceae</taxon>
        <taxon>Raoultibacter</taxon>
    </lineage>
</organism>
<dbReference type="PROSITE" id="PS51198">
    <property type="entry name" value="UVRD_HELICASE_ATP_BIND"/>
    <property type="match status" value="1"/>
</dbReference>
<evidence type="ECO:0000259" key="16">
    <source>
        <dbReference type="PROSITE" id="PS51217"/>
    </source>
</evidence>
<keyword evidence="7 14" id="KW-0067">ATP-binding</keyword>
<evidence type="ECO:0000256" key="1">
    <source>
        <dbReference type="ARBA" id="ARBA00022722"/>
    </source>
</evidence>
<evidence type="ECO:0000259" key="15">
    <source>
        <dbReference type="PROSITE" id="PS51198"/>
    </source>
</evidence>
<evidence type="ECO:0000256" key="13">
    <source>
        <dbReference type="ARBA" id="ARBA00048988"/>
    </source>
</evidence>
<evidence type="ECO:0000256" key="4">
    <source>
        <dbReference type="ARBA" id="ARBA00022801"/>
    </source>
</evidence>
<dbReference type="PANTHER" id="PTHR11070:SF2">
    <property type="entry name" value="ATP-DEPENDENT DNA HELICASE SRS2"/>
    <property type="match status" value="1"/>
</dbReference>
<dbReference type="InterPro" id="IPR011335">
    <property type="entry name" value="Restrct_endonuc-II-like"/>
</dbReference>
<dbReference type="Gene3D" id="1.10.486.10">
    <property type="entry name" value="PCRA, domain 4"/>
    <property type="match status" value="1"/>
</dbReference>
<dbReference type="InterPro" id="IPR014016">
    <property type="entry name" value="UvrD-like_ATP-bd"/>
</dbReference>
<dbReference type="InterPro" id="IPR000212">
    <property type="entry name" value="DNA_helicase_UvrD/REP"/>
</dbReference>
<keyword evidence="2 14" id="KW-0547">Nucleotide-binding</keyword>
<keyword evidence="1" id="KW-0540">Nuclease</keyword>
<evidence type="ECO:0000256" key="8">
    <source>
        <dbReference type="ARBA" id="ARBA00023125"/>
    </source>
</evidence>
<evidence type="ECO:0000313" key="17">
    <source>
        <dbReference type="EMBL" id="BDE96960.1"/>
    </source>
</evidence>
<feature type="domain" description="UvrD-like helicase ATP-binding" evidence="15">
    <location>
        <begin position="4"/>
        <end position="430"/>
    </location>
</feature>
<evidence type="ECO:0000256" key="2">
    <source>
        <dbReference type="ARBA" id="ARBA00022741"/>
    </source>
</evidence>
<comment type="catalytic activity">
    <reaction evidence="11">
        <text>Couples ATP hydrolysis with the unwinding of duplex DNA by translocating in the 3'-5' direction.</text>
        <dbReference type="EC" id="5.6.2.4"/>
    </reaction>
</comment>
<dbReference type="InterPro" id="IPR038726">
    <property type="entry name" value="PDDEXK_AddAB-type"/>
</dbReference>
<dbReference type="Proteomes" id="UP001320544">
    <property type="component" value="Chromosome"/>
</dbReference>
<evidence type="ECO:0000256" key="14">
    <source>
        <dbReference type="PROSITE-ProRule" id="PRU00560"/>
    </source>
</evidence>
<dbReference type="InterPro" id="IPR014017">
    <property type="entry name" value="DNA_helicase_UvrD-like_C"/>
</dbReference>
<keyword evidence="18" id="KW-1185">Reference proteome</keyword>
<dbReference type="Gene3D" id="3.40.50.300">
    <property type="entry name" value="P-loop containing nucleotide triphosphate hydrolases"/>
    <property type="match status" value="4"/>
</dbReference>
<dbReference type="Pfam" id="PF00580">
    <property type="entry name" value="UvrD-helicase"/>
    <property type="match status" value="1"/>
</dbReference>
<dbReference type="PROSITE" id="PS51217">
    <property type="entry name" value="UVRD_HELICASE_CTER"/>
    <property type="match status" value="1"/>
</dbReference>
<comment type="catalytic activity">
    <reaction evidence="13">
        <text>ATP + H2O = ADP + phosphate + H(+)</text>
        <dbReference type="Rhea" id="RHEA:13065"/>
        <dbReference type="ChEBI" id="CHEBI:15377"/>
        <dbReference type="ChEBI" id="CHEBI:15378"/>
        <dbReference type="ChEBI" id="CHEBI:30616"/>
        <dbReference type="ChEBI" id="CHEBI:43474"/>
        <dbReference type="ChEBI" id="CHEBI:456216"/>
        <dbReference type="EC" id="5.6.2.4"/>
    </reaction>
</comment>
<keyword evidence="4 14" id="KW-0378">Hydrolase</keyword>
<evidence type="ECO:0000256" key="7">
    <source>
        <dbReference type="ARBA" id="ARBA00022840"/>
    </source>
</evidence>
<keyword evidence="9" id="KW-0234">DNA repair</keyword>
<reference evidence="17 18" key="1">
    <citation type="submission" date="2022-01" db="EMBL/GenBank/DDBJ databases">
        <title>Novel bile acid biosynthetic pathways are enriched in the microbiome of centenarians.</title>
        <authorList>
            <person name="Sato Y."/>
            <person name="Atarashi K."/>
            <person name="Plichta R.D."/>
            <person name="Arai Y."/>
            <person name="Sasajima S."/>
            <person name="Kearney M.S."/>
            <person name="Suda W."/>
            <person name="Takeshita K."/>
            <person name="Sasaki T."/>
            <person name="Okamoto S."/>
            <person name="Skelly N.A."/>
            <person name="Okamura Y."/>
            <person name="Vlamakis H."/>
            <person name="Li Y."/>
            <person name="Tanoue T."/>
            <person name="Takei H."/>
            <person name="Nittono H."/>
            <person name="Narushima S."/>
            <person name="Irie J."/>
            <person name="Itoh H."/>
            <person name="Moriya K."/>
            <person name="Sugiura Y."/>
            <person name="Suematsu M."/>
            <person name="Moritoki N."/>
            <person name="Shibata S."/>
            <person name="Littman R.D."/>
            <person name="Fischbach A.M."/>
            <person name="Uwamino Y."/>
            <person name="Inoue T."/>
            <person name="Honda A."/>
            <person name="Hattori M."/>
            <person name="Murai T."/>
            <person name="Xavier J.R."/>
            <person name="Hirose N."/>
            <person name="Honda K."/>
        </authorList>
    </citation>
    <scope>NUCLEOTIDE SEQUENCE [LARGE SCALE GENOMIC DNA]</scope>
    <source>
        <strain evidence="17 18">CE91-St30</strain>
    </source>
</reference>
<dbReference type="InterPro" id="IPR011604">
    <property type="entry name" value="PDDEXK-like_dom_sf"/>
</dbReference>
<feature type="domain" description="UvrD-like helicase C-terminal" evidence="16">
    <location>
        <begin position="450"/>
        <end position="731"/>
    </location>
</feature>
<sequence>MGSVSYTSEQKLCIEQLVGPVDISAGAGSGKTFTLSQRIAYALSPESNSGIDDIDQVLAITFTDKAASEIKSRVRSTLRANGLFEPALKVDSAWISTIHGMCSRILRAHALELGLDPGFAVIDGLDRQEMIDAAVNEVIGEGSEIVSRSEFDALFEAFPARSSGFGGSSISAMVEELIAKAAGMVRGFDGFETGPDPAPPTELAKRLLIAYEELLASYEGTKQTASLEKNRAFALDAVQALQEFLESGDKTLDGLIAVLDACEFLGKRGCPAEETEYYQNVHAGVAQEAFLAKARPLLGDLLALARRAQSVYEASKRSQGVLDNDDLLKLALDALSREEIAREYRDRFRLVMVDEFQDTSQLQIEIVRHLAGEGLRYLCTVGDAQQSIYRFRGADVNVYKAFRAGLETDEVRVGGGEPTLLKLSRNFRSHADVLAFVRAVCSQDQVFGGDFLDLTAVYDGSGYRSAKPRIQLVAATVPQGLPGKTADLVEAEARAIAAYFREMHEAGHPLSDMAVLLGRMAFAEVYAQAIRDEGFPCIIAGGSLFHKSPEVKVVERLLRVLADMGDTQALFEVLTSPMFELSADDMLELATGFDEANGIPIKRDLSKGFAALSDRIDELSAGLRHAVLLMQKAQMEIRYNPPSRALMDVLLDSGWIARLEAQGAEGSARIANVLKAVRFVESMERDKGFGISRCSAEFSAMIAAGMKEAPGALSADGQEAVKIMTIHASKGLEFPVVALARFAKGPSGPSGKLVAETMGNSTYLSLAAPSSLPVKGSLSAKAQGKPYAAPAGEDPRTATGLLDYHASLKRVSRIEEDAEERRLFYVGATRAKEALCVVMGIKEQKTDPYKAYRGTLDDIRSAFCGEGLFPSENASFEYGGSEPAEFVRVAVVAEGEREAGDPTCQQAGTCADLGRLGTVSIPDVEPFSLLGTRSALRGAAGLFSYSSIAEAHDPDFAEPVLPPEAFASDADKATDLGSAFHRLAQLAALHSIGFARSRIGAIEATYGIKDVDRLHRAVDRWFSSRVCAKALGMRRHDAEVPFSVMVAGAGCLEGEIDLLCTDDGACAFVVDYKTGGNDAETDEQLHEKHLLQAQCYAYAVLNQGFESVEFAFVRVERDDPSGGDTLQAVPYRFEKSELPSLAAVIADRAKAARN</sequence>
<keyword evidence="8" id="KW-0238">DNA-binding</keyword>
<gene>
    <name evidence="17" type="ORF">CE91St30_22930</name>
</gene>
<dbReference type="PANTHER" id="PTHR11070">
    <property type="entry name" value="UVRD / RECB / PCRA DNA HELICASE FAMILY MEMBER"/>
    <property type="match status" value="1"/>
</dbReference>
<dbReference type="EMBL" id="AP025564">
    <property type="protein sequence ID" value="BDE96960.1"/>
    <property type="molecule type" value="Genomic_DNA"/>
</dbReference>
<accession>A0ABN6MG41</accession>
<name>A0ABN6MG41_9ACTN</name>
<keyword evidence="3" id="KW-0227">DNA damage</keyword>
<feature type="binding site" evidence="14">
    <location>
        <begin position="25"/>
        <end position="32"/>
    </location>
    <ligand>
        <name>ATP</name>
        <dbReference type="ChEBI" id="CHEBI:30616"/>
    </ligand>
</feature>
<evidence type="ECO:0000256" key="11">
    <source>
        <dbReference type="ARBA" id="ARBA00034617"/>
    </source>
</evidence>
<evidence type="ECO:0000256" key="12">
    <source>
        <dbReference type="ARBA" id="ARBA00034808"/>
    </source>
</evidence>
<dbReference type="EC" id="5.6.2.4" evidence="12"/>
<evidence type="ECO:0000256" key="5">
    <source>
        <dbReference type="ARBA" id="ARBA00022806"/>
    </source>
</evidence>
<keyword evidence="5 14" id="KW-0347">Helicase</keyword>
<protein>
    <recommendedName>
        <fullName evidence="12">DNA 3'-5' helicase</fullName>
        <ecNumber evidence="12">5.6.2.4</ecNumber>
    </recommendedName>
</protein>
<dbReference type="Pfam" id="PF13361">
    <property type="entry name" value="UvrD_C"/>
    <property type="match status" value="1"/>
</dbReference>
<dbReference type="InterPro" id="IPR027417">
    <property type="entry name" value="P-loop_NTPase"/>
</dbReference>
<evidence type="ECO:0000256" key="9">
    <source>
        <dbReference type="ARBA" id="ARBA00023204"/>
    </source>
</evidence>